<feature type="compositionally biased region" description="Acidic residues" evidence="1">
    <location>
        <begin position="10"/>
        <end position="26"/>
    </location>
</feature>
<reference evidence="2" key="2">
    <citation type="submission" date="2021-04" db="EMBL/GenBank/DDBJ databases">
        <authorList>
            <person name="Gilroy R."/>
        </authorList>
    </citation>
    <scope>NUCLEOTIDE SEQUENCE</scope>
    <source>
        <strain evidence="2">CHK32-1732</strain>
    </source>
</reference>
<name>A0A9D1RSC3_9CORY</name>
<evidence type="ECO:0000256" key="1">
    <source>
        <dbReference type="SAM" id="MobiDB-lite"/>
    </source>
</evidence>
<protein>
    <submittedName>
        <fullName evidence="2">Uncharacterized protein</fullName>
    </submittedName>
</protein>
<evidence type="ECO:0000313" key="3">
    <source>
        <dbReference type="Proteomes" id="UP000824190"/>
    </source>
</evidence>
<proteinExistence type="predicted"/>
<sequence length="253" mass="26809">MTAFSLAACSDDDSGDSSGGDSEETSSEPPADLSTVILGEEDAPEGYAYEGDTFESLAEEFDEMDPESEEELDELRETMGVLDWNPEECGELVNGQIEALIDDPNLFEGAVSSAYIIEDRGDLGDSVEDPMMLSSMGSYSVALFPGNKALEIPDADTCREATGSMETEGISMEMKMSVEDWDMEGVEVDGADDVIATKSTLTLSVDDSGGGMPMEQYGAYGTVNGVDVSVVSQGEADPAVVADLFAKQVEQLS</sequence>
<gene>
    <name evidence="2" type="ORF">H9870_14340</name>
</gene>
<feature type="region of interest" description="Disordered" evidence="1">
    <location>
        <begin position="1"/>
        <end position="35"/>
    </location>
</feature>
<reference evidence="2" key="1">
    <citation type="journal article" date="2021" name="PeerJ">
        <title>Extensive microbial diversity within the chicken gut microbiome revealed by metagenomics and culture.</title>
        <authorList>
            <person name="Gilroy R."/>
            <person name="Ravi A."/>
            <person name="Getino M."/>
            <person name="Pursley I."/>
            <person name="Horton D.L."/>
            <person name="Alikhan N.F."/>
            <person name="Baker D."/>
            <person name="Gharbi K."/>
            <person name="Hall N."/>
            <person name="Watson M."/>
            <person name="Adriaenssens E.M."/>
            <person name="Foster-Nyarko E."/>
            <person name="Jarju S."/>
            <person name="Secka A."/>
            <person name="Antonio M."/>
            <person name="Oren A."/>
            <person name="Chaudhuri R.R."/>
            <person name="La Ragione R."/>
            <person name="Hildebrand F."/>
            <person name="Pallen M.J."/>
        </authorList>
    </citation>
    <scope>NUCLEOTIDE SEQUENCE</scope>
    <source>
        <strain evidence="2">CHK32-1732</strain>
    </source>
</reference>
<accession>A0A9D1RSC3</accession>
<comment type="caution">
    <text evidence="2">The sequence shown here is derived from an EMBL/GenBank/DDBJ whole genome shotgun (WGS) entry which is preliminary data.</text>
</comment>
<dbReference type="EMBL" id="DXGC01000124">
    <property type="protein sequence ID" value="HIW92829.1"/>
    <property type="molecule type" value="Genomic_DNA"/>
</dbReference>
<dbReference type="Proteomes" id="UP000824190">
    <property type="component" value="Unassembled WGS sequence"/>
</dbReference>
<organism evidence="2 3">
    <name type="scientific">Candidatus Corynebacterium avicola</name>
    <dbReference type="NCBI Taxonomy" id="2838527"/>
    <lineage>
        <taxon>Bacteria</taxon>
        <taxon>Bacillati</taxon>
        <taxon>Actinomycetota</taxon>
        <taxon>Actinomycetes</taxon>
        <taxon>Mycobacteriales</taxon>
        <taxon>Corynebacteriaceae</taxon>
        <taxon>Corynebacterium</taxon>
    </lineage>
</organism>
<dbReference type="AlphaFoldDB" id="A0A9D1RSC3"/>
<evidence type="ECO:0000313" key="2">
    <source>
        <dbReference type="EMBL" id="HIW92829.1"/>
    </source>
</evidence>